<sequence>MRHSHPILLRAAVAGIGTALVLGTGTATAATRQAGRAATHPFTAELQRTARAVVAAGGAGYLARADDGTDILTATAGLADPATGRRMKNKDQYEAGSQTKTFVSVLVLQLVAEGTVQLDSPVETYLPGVVPNGQNITVRMLLQHTSGLFNYTDDSQLVAAALADPHRVLSPQQILRAAFQHDAVFEPGTSWAYSNTGYIVLGELLKKVTGESVGALIDQRIAKPLRLGDTYLADPFVTDIGPGFAHGHLIDFTADPPSRVDVADWTLSWAGSAGALVSTARDLSDFYTALLGGDLLPAAQLAEMRRTVDVPDGFGGYGLGLIKVTTACGTVWGHGGDTVGHHTTTLVTADGSRSVATDTSSEPGEADENDAELETFVRAVTEAEFAALCAMTGQEVPSGAAVREGAQRLSRQLAPAAG</sequence>
<dbReference type="PANTHER" id="PTHR46825">
    <property type="entry name" value="D-ALANYL-D-ALANINE-CARBOXYPEPTIDASE/ENDOPEPTIDASE AMPH"/>
    <property type="match status" value="1"/>
</dbReference>
<reference evidence="4 5" key="1">
    <citation type="submission" date="2021-05" db="EMBL/GenBank/DDBJ databases">
        <title>Kineosporia and Streptomyces sp. nov. two new marine actinobacteria isolated from Coral.</title>
        <authorList>
            <person name="Buangrab K."/>
            <person name="Sutthacheep M."/>
            <person name="Yeemin T."/>
            <person name="Harunari E."/>
            <person name="Igarashi Y."/>
            <person name="Kanchanasin P."/>
            <person name="Tanasupawat S."/>
            <person name="Phongsopitanun W."/>
        </authorList>
    </citation>
    <scope>NUCLEOTIDE SEQUENCE [LARGE SCALE GENOMIC DNA]</scope>
    <source>
        <strain evidence="4 5">J2-2</strain>
    </source>
</reference>
<dbReference type="InterPro" id="IPR001466">
    <property type="entry name" value="Beta-lactam-related"/>
</dbReference>
<dbReference type="Gene3D" id="3.40.710.10">
    <property type="entry name" value="DD-peptidase/beta-lactamase superfamily"/>
    <property type="match status" value="1"/>
</dbReference>
<dbReference type="Proteomes" id="UP001197247">
    <property type="component" value="Unassembled WGS sequence"/>
</dbReference>
<gene>
    <name evidence="4" type="ORF">KIH74_21700</name>
</gene>
<organism evidence="4 5">
    <name type="scientific">Kineosporia corallincola</name>
    <dbReference type="NCBI Taxonomy" id="2835133"/>
    <lineage>
        <taxon>Bacteria</taxon>
        <taxon>Bacillati</taxon>
        <taxon>Actinomycetota</taxon>
        <taxon>Actinomycetes</taxon>
        <taxon>Kineosporiales</taxon>
        <taxon>Kineosporiaceae</taxon>
        <taxon>Kineosporia</taxon>
    </lineage>
</organism>
<dbReference type="PANTHER" id="PTHR46825:SF7">
    <property type="entry name" value="D-ALANYL-D-ALANINE CARBOXYPEPTIDASE"/>
    <property type="match status" value="1"/>
</dbReference>
<evidence type="ECO:0000313" key="4">
    <source>
        <dbReference type="EMBL" id="MBT0771568.1"/>
    </source>
</evidence>
<comment type="caution">
    <text evidence="4">The sequence shown here is derived from an EMBL/GenBank/DDBJ whole genome shotgun (WGS) entry which is preliminary data.</text>
</comment>
<dbReference type="Pfam" id="PF00144">
    <property type="entry name" value="Beta-lactamase"/>
    <property type="match status" value="1"/>
</dbReference>
<dbReference type="EMBL" id="JAHBAY010000009">
    <property type="protein sequence ID" value="MBT0771568.1"/>
    <property type="molecule type" value="Genomic_DNA"/>
</dbReference>
<accession>A0ABS5TND5</accession>
<dbReference type="InterPro" id="IPR012338">
    <property type="entry name" value="Beta-lactam/transpept-like"/>
</dbReference>
<evidence type="ECO:0000313" key="5">
    <source>
        <dbReference type="Proteomes" id="UP001197247"/>
    </source>
</evidence>
<dbReference type="RefSeq" id="WP_214157936.1">
    <property type="nucleotide sequence ID" value="NZ_JAHBAY010000009.1"/>
</dbReference>
<feature type="region of interest" description="Disordered" evidence="1">
    <location>
        <begin position="350"/>
        <end position="370"/>
    </location>
</feature>
<feature type="chain" id="PRO_5046818447" evidence="2">
    <location>
        <begin position="30"/>
        <end position="418"/>
    </location>
</feature>
<evidence type="ECO:0000256" key="1">
    <source>
        <dbReference type="SAM" id="MobiDB-lite"/>
    </source>
</evidence>
<evidence type="ECO:0000256" key="2">
    <source>
        <dbReference type="SAM" id="SignalP"/>
    </source>
</evidence>
<feature type="domain" description="Beta-lactamase-related" evidence="3">
    <location>
        <begin position="60"/>
        <end position="370"/>
    </location>
</feature>
<name>A0ABS5TND5_9ACTN</name>
<protein>
    <submittedName>
        <fullName evidence="4">Beta-lactamase family protein</fullName>
    </submittedName>
</protein>
<feature type="signal peptide" evidence="2">
    <location>
        <begin position="1"/>
        <end position="29"/>
    </location>
</feature>
<proteinExistence type="predicted"/>
<dbReference type="SUPFAM" id="SSF56601">
    <property type="entry name" value="beta-lactamase/transpeptidase-like"/>
    <property type="match status" value="1"/>
</dbReference>
<evidence type="ECO:0000259" key="3">
    <source>
        <dbReference type="Pfam" id="PF00144"/>
    </source>
</evidence>
<keyword evidence="5" id="KW-1185">Reference proteome</keyword>
<dbReference type="InterPro" id="IPR050491">
    <property type="entry name" value="AmpC-like"/>
</dbReference>
<keyword evidence="2" id="KW-0732">Signal</keyword>